<dbReference type="GO" id="GO:0008233">
    <property type="term" value="F:peptidase activity"/>
    <property type="evidence" value="ECO:0007669"/>
    <property type="project" value="UniProtKB-KW"/>
</dbReference>
<dbReference type="Pfam" id="PF08379">
    <property type="entry name" value="Bact_transglu_N"/>
    <property type="match status" value="1"/>
</dbReference>
<feature type="region of interest" description="Disordered" evidence="1">
    <location>
        <begin position="1"/>
        <end position="21"/>
    </location>
</feature>
<comment type="caution">
    <text evidence="3">The sequence shown here is derived from an EMBL/GenBank/DDBJ whole genome shotgun (WGS) entry which is preliminary data.</text>
</comment>
<dbReference type="InterPro" id="IPR002931">
    <property type="entry name" value="Transglutaminase-like"/>
</dbReference>
<dbReference type="InterPro" id="IPR038765">
    <property type="entry name" value="Papain-like_cys_pep_sf"/>
</dbReference>
<dbReference type="InterPro" id="IPR013589">
    <property type="entry name" value="Bac_transglu_N"/>
</dbReference>
<protein>
    <submittedName>
        <fullName evidence="3">Transglutaminase-like putative cysteine protease</fullName>
    </submittedName>
</protein>
<name>A0A560BP02_AZOBR</name>
<dbReference type="Proteomes" id="UP000316083">
    <property type="component" value="Unassembled WGS sequence"/>
</dbReference>
<dbReference type="Pfam" id="PF01841">
    <property type="entry name" value="Transglut_core"/>
    <property type="match status" value="1"/>
</dbReference>
<keyword evidence="3" id="KW-0645">Protease</keyword>
<evidence type="ECO:0000313" key="3">
    <source>
        <dbReference type="EMBL" id="TWA74340.1"/>
    </source>
</evidence>
<dbReference type="PANTHER" id="PTHR33490">
    <property type="entry name" value="BLR5614 PROTEIN-RELATED"/>
    <property type="match status" value="1"/>
</dbReference>
<dbReference type="EMBL" id="VITF01000001">
    <property type="protein sequence ID" value="TWA74340.1"/>
    <property type="molecule type" value="Genomic_DNA"/>
</dbReference>
<sequence length="329" mass="35335">MPLPDRPDLSPTVAGAAPADDHSGDGFGVCFRVRHTTRYDYAEDVSVSHHLLHLTARPHPRQRVHHSALTILPAPAVQSSHTDYFGNTVTYVAMQEPHRQLVVTAESEVEVGPPPPLDAAATPSWESVRDSLGGLSGPEDGAEVVQYRFDSTLAAASPTLHDYAAQSFTPGRPAAEAALDLMRRIHEDFTFDPAATTIATPLAEVMRHRRGVCQDFAHIVVGCVRAMGLPARYVSGYLRTLPPPGRPRLVGADVSHAWASVWCGAEAGWIDVCPTNARRADQDFITIAWGRDYDDVSPARGVLMGAAGHTLSVSVDVEPLSGFGAPSFP</sequence>
<dbReference type="Gene3D" id="3.10.620.30">
    <property type="match status" value="1"/>
</dbReference>
<reference evidence="3 4" key="1">
    <citation type="submission" date="2019-06" db="EMBL/GenBank/DDBJ databases">
        <title>Genomic Encyclopedia of Type Strains, Phase IV (KMG-V): Genome sequencing to study the core and pangenomes of soil and plant-associated prokaryotes.</title>
        <authorList>
            <person name="Whitman W."/>
        </authorList>
    </citation>
    <scope>NUCLEOTIDE SEQUENCE [LARGE SCALE GENOMIC DNA]</scope>
    <source>
        <strain evidence="3 4">BR 11796</strain>
    </source>
</reference>
<accession>A0A560BP02</accession>
<dbReference type="AlphaFoldDB" id="A0A560BP02"/>
<evidence type="ECO:0000256" key="1">
    <source>
        <dbReference type="SAM" id="MobiDB-lite"/>
    </source>
</evidence>
<keyword evidence="3" id="KW-0378">Hydrolase</keyword>
<gene>
    <name evidence="3" type="ORF">FBZ82_101355</name>
</gene>
<evidence type="ECO:0000313" key="4">
    <source>
        <dbReference type="Proteomes" id="UP000316083"/>
    </source>
</evidence>
<dbReference type="SMART" id="SM00460">
    <property type="entry name" value="TGc"/>
    <property type="match status" value="1"/>
</dbReference>
<dbReference type="GO" id="GO:0006508">
    <property type="term" value="P:proteolysis"/>
    <property type="evidence" value="ECO:0007669"/>
    <property type="project" value="UniProtKB-KW"/>
</dbReference>
<dbReference type="SUPFAM" id="SSF54001">
    <property type="entry name" value="Cysteine proteinases"/>
    <property type="match status" value="1"/>
</dbReference>
<dbReference type="PANTHER" id="PTHR33490:SF7">
    <property type="entry name" value="BLR2979 PROTEIN"/>
    <property type="match status" value="1"/>
</dbReference>
<evidence type="ECO:0000259" key="2">
    <source>
        <dbReference type="SMART" id="SM00460"/>
    </source>
</evidence>
<proteinExistence type="predicted"/>
<organism evidence="3 4">
    <name type="scientific">Azospirillum brasilense</name>
    <dbReference type="NCBI Taxonomy" id="192"/>
    <lineage>
        <taxon>Bacteria</taxon>
        <taxon>Pseudomonadati</taxon>
        <taxon>Pseudomonadota</taxon>
        <taxon>Alphaproteobacteria</taxon>
        <taxon>Rhodospirillales</taxon>
        <taxon>Azospirillaceae</taxon>
        <taxon>Azospirillum</taxon>
    </lineage>
</organism>
<feature type="domain" description="Transglutaminase-like" evidence="2">
    <location>
        <begin position="205"/>
        <end position="276"/>
    </location>
</feature>